<proteinExistence type="predicted"/>
<name>A0AC35TPF3_9BILA</name>
<sequence length="93" mass="10357">MRIPDGVKAPLFLRLRSKIPGFNKFSKVSAGSVAVFGVVTLTVAALYEVILQPKINHNYYKESQVAKRALIQGSREELANGQRPWSDPFKSPK</sequence>
<dbReference type="WBParaSite" id="RSKR_0000274300.1">
    <property type="protein sequence ID" value="RSKR_0000274300.1"/>
    <property type="gene ID" value="RSKR_0000274300"/>
</dbReference>
<dbReference type="Proteomes" id="UP000095286">
    <property type="component" value="Unplaced"/>
</dbReference>
<reference evidence="2" key="1">
    <citation type="submission" date="2016-11" db="UniProtKB">
        <authorList>
            <consortium name="WormBaseParasite"/>
        </authorList>
    </citation>
    <scope>IDENTIFICATION</scope>
    <source>
        <strain evidence="2">KR3021</strain>
    </source>
</reference>
<protein>
    <submittedName>
        <fullName evidence="2">Cytochrome c oxidase assembly factor 3</fullName>
    </submittedName>
</protein>
<accession>A0AC35TPF3</accession>
<evidence type="ECO:0000313" key="1">
    <source>
        <dbReference type="Proteomes" id="UP000095286"/>
    </source>
</evidence>
<organism evidence="1 2">
    <name type="scientific">Rhabditophanes sp. KR3021</name>
    <dbReference type="NCBI Taxonomy" id="114890"/>
    <lineage>
        <taxon>Eukaryota</taxon>
        <taxon>Metazoa</taxon>
        <taxon>Ecdysozoa</taxon>
        <taxon>Nematoda</taxon>
        <taxon>Chromadorea</taxon>
        <taxon>Rhabditida</taxon>
        <taxon>Tylenchina</taxon>
        <taxon>Panagrolaimomorpha</taxon>
        <taxon>Strongyloidoidea</taxon>
        <taxon>Alloionematidae</taxon>
        <taxon>Rhabditophanes</taxon>
    </lineage>
</organism>
<evidence type="ECO:0000313" key="2">
    <source>
        <dbReference type="WBParaSite" id="RSKR_0000274300.1"/>
    </source>
</evidence>